<keyword evidence="3 12" id="KW-0479">Metal-binding</keyword>
<keyword evidence="18" id="KW-1185">Reference proteome</keyword>
<comment type="cofactor">
    <cofactor evidence="13">
        <name>Ca(2+)</name>
        <dbReference type="ChEBI" id="CHEBI:29108"/>
    </cofactor>
    <text evidence="13">Can bind about 5 Ca(2+) ions per subunit.</text>
</comment>
<dbReference type="InterPro" id="IPR024079">
    <property type="entry name" value="MetalloPept_cat_dom_sf"/>
</dbReference>
<sequence length="411" mass="45564">LPADRPNTLPSPSPGPQPEPPPPCPSASWFCGCFPGLRSLVVLTVSLRCPPGPSSAPSSGSLGAAEPGAVSPEQAMLTTVVSPLQNWLRLYGYLPQPSRHMSTMRSAQILASALSEMQRFYGIPVTGVLDEETKTWMKRPRCGVPDQFGVHVKANLRRRKRYALTGRKWNNPHLTFSIQNYTEKLGWYHSLEAVRRAFRVWEQATPLVFQEVPYQDIRLRRQKEADIMVLFASGFHGDSSPFDGTGGFLAHAYFPGPGLGGDTHFDADEPWTFSSTDMHGNSLFLVAVHELGHALGLEHSSNPSAIMAPFYQWMDIDNFQLPEDDLRGIQQLYGTPDGRPQPTRPLPTVTPRRPGRPDHRPPRPPQPPPPDGKPERPPRPGPPVQPRATERPDQYGPNICDGDFDTVAMLR</sequence>
<evidence type="ECO:0000256" key="15">
    <source>
        <dbReference type="SAM" id="MobiDB-lite"/>
    </source>
</evidence>
<dbReference type="InterPro" id="IPR033739">
    <property type="entry name" value="M10A_MMP"/>
</dbReference>
<keyword evidence="13" id="KW-0106">Calcium</keyword>
<feature type="binding site" evidence="13">
    <location>
        <position position="307"/>
    </location>
    <ligand>
        <name>Zn(2+)</name>
        <dbReference type="ChEBI" id="CHEBI:29105"/>
        <label>2</label>
        <note>catalytic</note>
    </ligand>
</feature>
<comment type="cofactor">
    <cofactor evidence="13">
        <name>Zn(2+)</name>
        <dbReference type="ChEBI" id="CHEBI:29105"/>
    </cofactor>
    <text evidence="13">Binds 2 Zn(2+) ions per subunit.</text>
</comment>
<evidence type="ECO:0000256" key="7">
    <source>
        <dbReference type="ARBA" id="ARBA00023049"/>
    </source>
</evidence>
<feature type="binding site" evidence="12">
    <location>
        <position position="293"/>
    </location>
    <ligand>
        <name>Zn(2+)</name>
        <dbReference type="ChEBI" id="CHEBI:29105"/>
        <label>2</label>
        <note>catalytic</note>
    </ligand>
</feature>
<dbReference type="GO" id="GO:0004222">
    <property type="term" value="F:metalloendopeptidase activity"/>
    <property type="evidence" value="ECO:0007669"/>
    <property type="project" value="InterPro"/>
</dbReference>
<dbReference type="PANTHER" id="PTHR10201">
    <property type="entry name" value="MATRIX METALLOPROTEINASE"/>
    <property type="match status" value="1"/>
</dbReference>
<dbReference type="SUPFAM" id="SSF55486">
    <property type="entry name" value="Metalloproteases ('zincins'), catalytic domain"/>
    <property type="match status" value="1"/>
</dbReference>
<dbReference type="PIRSF" id="PIRSF001191">
    <property type="entry name" value="Peptidase_M10A_matrix"/>
    <property type="match status" value="1"/>
</dbReference>
<feature type="binding site" evidence="13">
    <location>
        <position position="260"/>
    </location>
    <ligand>
        <name>Ca(2+)</name>
        <dbReference type="ChEBI" id="CHEBI:29108"/>
        <label>2</label>
    </ligand>
</feature>
<feature type="binding site" evidence="13">
    <location>
        <position position="264"/>
    </location>
    <ligand>
        <name>Zn(2+)</name>
        <dbReference type="ChEBI" id="CHEBI:29105"/>
        <label>1</label>
    </ligand>
</feature>
<dbReference type="EMBL" id="AAPE02064449">
    <property type="status" value="NOT_ANNOTATED_CDS"/>
    <property type="molecule type" value="Genomic_DNA"/>
</dbReference>
<evidence type="ECO:0000256" key="13">
    <source>
        <dbReference type="PIRSR" id="PIRSR621190-2"/>
    </source>
</evidence>
<dbReference type="Gene3D" id="3.40.390.10">
    <property type="entry name" value="Collagenase (Catalytic Domain)"/>
    <property type="match status" value="1"/>
</dbReference>
<dbReference type="FunFam" id="3.40.390.10:FF:000005">
    <property type="entry name" value="Matrix metallopeptidase 16"/>
    <property type="match status" value="1"/>
</dbReference>
<keyword evidence="7" id="KW-0482">Metalloprotease</keyword>
<dbReference type="InterPro" id="IPR036365">
    <property type="entry name" value="PGBD-like_sf"/>
</dbReference>
<evidence type="ECO:0000256" key="11">
    <source>
        <dbReference type="PIRSR" id="PIRSR001191-1"/>
    </source>
</evidence>
<dbReference type="OMA" id="ASAFYEM"/>
<dbReference type="GO" id="GO:0030574">
    <property type="term" value="P:collagen catabolic process"/>
    <property type="evidence" value="ECO:0007669"/>
    <property type="project" value="TreeGrafter"/>
</dbReference>
<feature type="binding site" evidence="13">
    <location>
        <position position="243"/>
    </location>
    <ligand>
        <name>Ca(2+)</name>
        <dbReference type="ChEBI" id="CHEBI:29108"/>
        <label>3</label>
    </ligand>
</feature>
<dbReference type="GO" id="GO:0006508">
    <property type="term" value="P:proteolysis"/>
    <property type="evidence" value="ECO:0007669"/>
    <property type="project" value="UniProtKB-KW"/>
</dbReference>
<feature type="active site" evidence="11">
    <location>
        <position position="290"/>
    </location>
</feature>
<feature type="binding site" evidence="13">
    <location>
        <position position="269"/>
    </location>
    <ligand>
        <name>Ca(2+)</name>
        <dbReference type="ChEBI" id="CHEBI:29108"/>
        <label>3</label>
    </ligand>
</feature>
<evidence type="ECO:0000256" key="14">
    <source>
        <dbReference type="PIRSR" id="PIRSR621190-5"/>
    </source>
</evidence>
<keyword evidence="4" id="KW-0732">Signal</keyword>
<dbReference type="HOGENOM" id="CLU_015489_1_0_1"/>
<feature type="binding site" evidence="13">
    <location>
        <position position="236"/>
    </location>
    <ligand>
        <name>Zn(2+)</name>
        <dbReference type="ChEBI" id="CHEBI:29105"/>
        <label>1</label>
    </ligand>
</feature>
<feature type="domain" description="Peptidase metallopeptidase" evidence="16">
    <location>
        <begin position="165"/>
        <end position="335"/>
    </location>
</feature>
<dbReference type="InterPro" id="IPR021190">
    <property type="entry name" value="Pept_M10A"/>
</dbReference>
<dbReference type="PRINTS" id="PR00138">
    <property type="entry name" value="MATRIXIN"/>
</dbReference>
<evidence type="ECO:0000256" key="8">
    <source>
        <dbReference type="ARBA" id="ARBA00023145"/>
    </source>
</evidence>
<evidence type="ECO:0000256" key="12">
    <source>
        <dbReference type="PIRSR" id="PIRSR001191-2"/>
    </source>
</evidence>
<dbReference type="GO" id="GO:0008270">
    <property type="term" value="F:zinc ion binding"/>
    <property type="evidence" value="ECO:0007669"/>
    <property type="project" value="InterPro"/>
</dbReference>
<evidence type="ECO:0000256" key="9">
    <source>
        <dbReference type="ARBA" id="ARBA00075845"/>
    </source>
</evidence>
<dbReference type="GO" id="GO:0030198">
    <property type="term" value="P:extracellular matrix organization"/>
    <property type="evidence" value="ECO:0007669"/>
    <property type="project" value="TreeGrafter"/>
</dbReference>
<evidence type="ECO:0000256" key="4">
    <source>
        <dbReference type="ARBA" id="ARBA00022729"/>
    </source>
</evidence>
<feature type="region of interest" description="Disordered" evidence="15">
    <location>
        <begin position="330"/>
        <end position="411"/>
    </location>
</feature>
<reference evidence="17" key="3">
    <citation type="submission" date="2025-09" db="UniProtKB">
        <authorList>
            <consortium name="Ensembl"/>
        </authorList>
    </citation>
    <scope>IDENTIFICATION</scope>
</reference>
<name>G1NSX7_MYOLU</name>
<feature type="binding site" evidence="13">
    <location>
        <position position="266"/>
    </location>
    <ligand>
        <name>Ca(2+)</name>
        <dbReference type="ChEBI" id="CHEBI:29108"/>
        <label>3</label>
    </ligand>
</feature>
<evidence type="ECO:0000256" key="5">
    <source>
        <dbReference type="ARBA" id="ARBA00022801"/>
    </source>
</evidence>
<dbReference type="PROSITE" id="PS00546">
    <property type="entry name" value="CYSTEINE_SWITCH"/>
    <property type="match status" value="1"/>
</dbReference>
<dbReference type="CDD" id="cd04278">
    <property type="entry name" value="ZnMc_MMP"/>
    <property type="match status" value="1"/>
</dbReference>
<evidence type="ECO:0000256" key="3">
    <source>
        <dbReference type="ARBA" id="ARBA00022723"/>
    </source>
</evidence>
<dbReference type="PANTHER" id="PTHR10201:SF25">
    <property type="entry name" value="MATRIX METALLOPROTEINASE-15"/>
    <property type="match status" value="1"/>
</dbReference>
<feature type="compositionally biased region" description="Pro residues" evidence="15">
    <location>
        <begin position="9"/>
        <end position="22"/>
    </location>
</feature>
<proteinExistence type="inferred from homology"/>
<dbReference type="GO" id="GO:0005615">
    <property type="term" value="C:extracellular space"/>
    <property type="evidence" value="ECO:0007669"/>
    <property type="project" value="TreeGrafter"/>
</dbReference>
<dbReference type="InterPro" id="IPR002477">
    <property type="entry name" value="Peptidoglycan-bd-like"/>
</dbReference>
<evidence type="ECO:0000313" key="18">
    <source>
        <dbReference type="Proteomes" id="UP000001074"/>
    </source>
</evidence>
<feature type="binding site" evidence="12">
    <location>
        <position position="289"/>
    </location>
    <ligand>
        <name>Zn(2+)</name>
        <dbReference type="ChEBI" id="CHEBI:29105"/>
        <label>2</label>
        <note>catalytic</note>
    </ligand>
</feature>
<feature type="binding site" evidence="13">
    <location>
        <position position="244"/>
    </location>
    <ligand>
        <name>Ca(2+)</name>
        <dbReference type="ChEBI" id="CHEBI:29108"/>
        <label>3</label>
    </ligand>
</feature>
<protein>
    <recommendedName>
        <fullName evidence="9">Membrane-type matrix metalloproteinase 1</fullName>
    </recommendedName>
    <alternativeName>
        <fullName evidence="10">Membrane-type-1 matrix metalloproteinase</fullName>
    </alternativeName>
</protein>
<evidence type="ECO:0000256" key="10">
    <source>
        <dbReference type="ARBA" id="ARBA00077265"/>
    </source>
</evidence>
<dbReference type="Pfam" id="PF00413">
    <property type="entry name" value="Peptidase_M10"/>
    <property type="match status" value="1"/>
</dbReference>
<dbReference type="Pfam" id="PF01471">
    <property type="entry name" value="PG_binding_1"/>
    <property type="match status" value="1"/>
</dbReference>
<evidence type="ECO:0000259" key="16">
    <source>
        <dbReference type="SMART" id="SM00235"/>
    </source>
</evidence>
<dbReference type="GeneTree" id="ENSGT00940000156939"/>
<dbReference type="InterPro" id="IPR001818">
    <property type="entry name" value="Pept_M10_metallopeptidase"/>
</dbReference>
<dbReference type="Proteomes" id="UP000001074">
    <property type="component" value="Unassembled WGS sequence"/>
</dbReference>
<feature type="binding site" evidence="12">
    <location>
        <position position="299"/>
    </location>
    <ligand>
        <name>Zn(2+)</name>
        <dbReference type="ChEBI" id="CHEBI:29105"/>
        <label>2</label>
        <note>catalytic</note>
    </ligand>
</feature>
<feature type="binding site" evidence="13">
    <location>
        <position position="238"/>
    </location>
    <ligand>
        <name>Zn(2+)</name>
        <dbReference type="ChEBI" id="CHEBI:29105"/>
        <label>1</label>
    </ligand>
</feature>
<feature type="short sequence motif" description="Cysteine switch" evidence="14">
    <location>
        <begin position="140"/>
        <end position="150"/>
    </location>
</feature>
<feature type="binding site" description="in inhibited form" evidence="13">
    <location>
        <position position="142"/>
    </location>
    <ligand>
        <name>Zn(2+)</name>
        <dbReference type="ChEBI" id="CHEBI:29105"/>
        <label>2</label>
        <note>catalytic</note>
    </ligand>
</feature>
<dbReference type="eggNOG" id="KOG1565">
    <property type="taxonomic scope" value="Eukaryota"/>
</dbReference>
<feature type="binding site" evidence="13">
    <location>
        <position position="262"/>
    </location>
    <ligand>
        <name>Ca(2+)</name>
        <dbReference type="ChEBI" id="CHEBI:29108"/>
        <label>2</label>
    </ligand>
</feature>
<comment type="similarity">
    <text evidence="1">Belongs to the peptidase M10A family.</text>
</comment>
<dbReference type="InterPro" id="IPR021158">
    <property type="entry name" value="Pept_M10A_Zn_BS"/>
</dbReference>
<feature type="binding site" evidence="13">
    <location>
        <position position="269"/>
    </location>
    <ligand>
        <name>Ca(2+)</name>
        <dbReference type="ChEBI" id="CHEBI:29108"/>
        <label>1</label>
    </ligand>
</feature>
<evidence type="ECO:0000256" key="6">
    <source>
        <dbReference type="ARBA" id="ARBA00022833"/>
    </source>
</evidence>
<organism evidence="17 18">
    <name type="scientific">Myotis lucifugus</name>
    <name type="common">Little brown bat</name>
    <dbReference type="NCBI Taxonomy" id="59463"/>
    <lineage>
        <taxon>Eukaryota</taxon>
        <taxon>Metazoa</taxon>
        <taxon>Chordata</taxon>
        <taxon>Craniata</taxon>
        <taxon>Vertebrata</taxon>
        <taxon>Euteleostomi</taxon>
        <taxon>Mammalia</taxon>
        <taxon>Eutheria</taxon>
        <taxon>Laurasiatheria</taxon>
        <taxon>Chiroptera</taxon>
        <taxon>Yangochiroptera</taxon>
        <taxon>Vespertilionidae</taxon>
        <taxon>Myotis</taxon>
    </lineage>
</organism>
<keyword evidence="6 12" id="KW-0862">Zinc</keyword>
<dbReference type="STRING" id="59463.ENSMLUP00000000251"/>
<dbReference type="AlphaFoldDB" id="G1NSX7"/>
<dbReference type="InterPro" id="IPR006026">
    <property type="entry name" value="Peptidase_Metallo"/>
</dbReference>
<keyword evidence="2" id="KW-0645">Protease</keyword>
<dbReference type="GO" id="GO:0031012">
    <property type="term" value="C:extracellular matrix"/>
    <property type="evidence" value="ECO:0007669"/>
    <property type="project" value="InterPro"/>
</dbReference>
<evidence type="ECO:0000256" key="2">
    <source>
        <dbReference type="ARBA" id="ARBA00022670"/>
    </source>
</evidence>
<dbReference type="Ensembl" id="ENSMLUT00000000276.2">
    <property type="protein sequence ID" value="ENSMLUP00000000251.2"/>
    <property type="gene ID" value="ENSMLUG00000000272.2"/>
</dbReference>
<dbReference type="SUPFAM" id="SSF47090">
    <property type="entry name" value="PGBD-like"/>
    <property type="match status" value="1"/>
</dbReference>
<reference evidence="17" key="2">
    <citation type="submission" date="2025-08" db="UniProtKB">
        <authorList>
            <consortium name="Ensembl"/>
        </authorList>
    </citation>
    <scope>IDENTIFICATION</scope>
</reference>
<accession>G1NSX7</accession>
<dbReference type="SMART" id="SM00235">
    <property type="entry name" value="ZnMc"/>
    <property type="match status" value="1"/>
</dbReference>
<keyword evidence="8" id="KW-0865">Zymogen</keyword>
<feature type="region of interest" description="Disordered" evidence="15">
    <location>
        <begin position="1"/>
        <end position="22"/>
    </location>
</feature>
<dbReference type="InParanoid" id="G1NSX7"/>
<feature type="binding site" evidence="13">
    <location>
        <position position="251"/>
    </location>
    <ligand>
        <name>Zn(2+)</name>
        <dbReference type="ChEBI" id="CHEBI:29105"/>
        <label>1</label>
    </ligand>
</feature>
<keyword evidence="5" id="KW-0378">Hydrolase</keyword>
<evidence type="ECO:0000313" key="17">
    <source>
        <dbReference type="Ensembl" id="ENSMLUP00000000251.2"/>
    </source>
</evidence>
<reference evidence="17 18" key="1">
    <citation type="journal article" date="2011" name="Nature">
        <title>A high-resolution map of human evolutionary constraint using 29 mammals.</title>
        <authorList>
            <person name="Lindblad-Toh K."/>
            <person name="Garber M."/>
            <person name="Zuk O."/>
            <person name="Lin M.F."/>
            <person name="Parker B.J."/>
            <person name="Washietl S."/>
            <person name="Kheradpour P."/>
            <person name="Ernst J."/>
            <person name="Jordan G."/>
            <person name="Mauceli E."/>
            <person name="Ward L.D."/>
            <person name="Lowe C.B."/>
            <person name="Holloway A.K."/>
            <person name="Clamp M."/>
            <person name="Gnerre S."/>
            <person name="Alfoldi J."/>
            <person name="Beal K."/>
            <person name="Chang J."/>
            <person name="Clawson H."/>
            <person name="Cuff J."/>
            <person name="Di Palma F."/>
            <person name="Fitzgerald S."/>
            <person name="Flicek P."/>
            <person name="Guttman M."/>
            <person name="Hubisz M.J."/>
            <person name="Jaffe D.B."/>
            <person name="Jungreis I."/>
            <person name="Kent W.J."/>
            <person name="Kostka D."/>
            <person name="Lara M."/>
            <person name="Martins A.L."/>
            <person name="Massingham T."/>
            <person name="Moltke I."/>
            <person name="Raney B.J."/>
            <person name="Rasmussen M.D."/>
            <person name="Robinson J."/>
            <person name="Stark A."/>
            <person name="Vilella A.J."/>
            <person name="Wen J."/>
            <person name="Xie X."/>
            <person name="Zody M.C."/>
            <person name="Baldwin J."/>
            <person name="Bloom T."/>
            <person name="Chin C.W."/>
            <person name="Heiman D."/>
            <person name="Nicol R."/>
            <person name="Nusbaum C."/>
            <person name="Young S."/>
            <person name="Wilkinson J."/>
            <person name="Worley K.C."/>
            <person name="Kovar C.L."/>
            <person name="Muzny D.M."/>
            <person name="Gibbs R.A."/>
            <person name="Cree A."/>
            <person name="Dihn H.H."/>
            <person name="Fowler G."/>
            <person name="Jhangiani S."/>
            <person name="Joshi V."/>
            <person name="Lee S."/>
            <person name="Lewis L.R."/>
            <person name="Nazareth L.V."/>
            <person name="Okwuonu G."/>
            <person name="Santibanez J."/>
            <person name="Warren W.C."/>
            <person name="Mardis E.R."/>
            <person name="Weinstock G.M."/>
            <person name="Wilson R.K."/>
            <person name="Delehaunty K."/>
            <person name="Dooling D."/>
            <person name="Fronik C."/>
            <person name="Fulton L."/>
            <person name="Fulton B."/>
            <person name="Graves T."/>
            <person name="Minx P."/>
            <person name="Sodergren E."/>
            <person name="Birney E."/>
            <person name="Margulies E.H."/>
            <person name="Herrero J."/>
            <person name="Green E.D."/>
            <person name="Haussler D."/>
            <person name="Siepel A."/>
            <person name="Goldman N."/>
            <person name="Pollard K.S."/>
            <person name="Pedersen J.S."/>
            <person name="Lander E.S."/>
            <person name="Kellis M."/>
        </authorList>
    </citation>
    <scope>NUCLEOTIDE SEQUENCE [LARGE SCALE GENOMIC DNA]</scope>
</reference>
<evidence type="ECO:0000256" key="1">
    <source>
        <dbReference type="ARBA" id="ARBA00010370"/>
    </source>
</evidence>
<feature type="binding site" evidence="13">
    <location>
        <position position="226"/>
    </location>
    <ligand>
        <name>Ca(2+)</name>
        <dbReference type="ChEBI" id="CHEBI:29108"/>
        <label>2</label>
    </ligand>
</feature>